<dbReference type="GO" id="GO:0006310">
    <property type="term" value="P:DNA recombination"/>
    <property type="evidence" value="ECO:0007669"/>
    <property type="project" value="UniProtKB-KW"/>
</dbReference>
<dbReference type="AlphaFoldDB" id="E0U538"/>
<accession>E0U538</accession>
<protein>
    <submittedName>
        <fullName evidence="5">Integrase family protein</fullName>
    </submittedName>
</protein>
<dbReference type="EMBL" id="CP002198">
    <property type="protein sequence ID" value="ADN12317.1"/>
    <property type="molecule type" value="Genomic_DNA"/>
</dbReference>
<keyword evidence="2" id="KW-0229">DNA integration</keyword>
<dbReference type="Proteomes" id="UP000008206">
    <property type="component" value="Chromosome"/>
</dbReference>
<evidence type="ECO:0000313" key="5">
    <source>
        <dbReference type="EMBL" id="ADN12317.1"/>
    </source>
</evidence>
<sequence>MKPSKNTEKPKKASAGSVSLESFRDRLRVRFSFNGKQYTIGLGVSDTLENRKLAQAKVKELQSDLVLQRFNPENLSKYKLRKDLNVVRPPEKKELTLTELWNKYVSYKSCTVKAKTLNEYKTTVGSHINKMPVQDISKALDVRKYLLAHTTDSMTKRILIHINACVKWGIKNKLVELDKSPYEGMATELRHNWEDNSIPDAFSDQELEAIFDAFANHKGVLKAGTTDVYRGYAYNFYLPFVKFLAYTGCRPSEAIGLTWGQIDDKLQTITFDRSIVHIKGEAVENEKSKNNRSRKFRCDDKLTNLLKSIKNLKVSPNELVFKSPTGKAINYNNFSNRAWNKVVDPLLGRETTPYQLRDTFITKQISNGISAAVVAKWVDNSVRIIEERYLDSDKITNICPRN</sequence>
<evidence type="ECO:0000256" key="1">
    <source>
        <dbReference type="ARBA" id="ARBA00008857"/>
    </source>
</evidence>
<dbReference type="eggNOG" id="COG0582">
    <property type="taxonomic scope" value="Bacteria"/>
</dbReference>
<dbReference type="InterPro" id="IPR050808">
    <property type="entry name" value="Phage_Integrase"/>
</dbReference>
<evidence type="ECO:0000256" key="3">
    <source>
        <dbReference type="ARBA" id="ARBA00023172"/>
    </source>
</evidence>
<dbReference type="Gene3D" id="1.10.443.10">
    <property type="entry name" value="Intergrase catalytic core"/>
    <property type="match status" value="1"/>
</dbReference>
<gene>
    <name evidence="5" type="ordered locus">Cyan7822_0270</name>
</gene>
<reference evidence="6" key="1">
    <citation type="journal article" date="2011" name="MBio">
        <title>Novel metabolic attributes of the genus Cyanothece, comprising a group of unicellular nitrogen-fixing Cyanobacteria.</title>
        <authorList>
            <person name="Bandyopadhyay A."/>
            <person name="Elvitigala T."/>
            <person name="Welsh E."/>
            <person name="Stockel J."/>
            <person name="Liberton M."/>
            <person name="Min H."/>
            <person name="Sherman L.A."/>
            <person name="Pakrasi H.B."/>
        </authorList>
    </citation>
    <scope>NUCLEOTIDE SEQUENCE [LARGE SCALE GENOMIC DNA]</scope>
    <source>
        <strain evidence="6">PCC 7822</strain>
    </source>
</reference>
<keyword evidence="6" id="KW-1185">Reference proteome</keyword>
<dbReference type="InterPro" id="IPR002104">
    <property type="entry name" value="Integrase_catalytic"/>
</dbReference>
<evidence type="ECO:0000256" key="2">
    <source>
        <dbReference type="ARBA" id="ARBA00022908"/>
    </source>
</evidence>
<dbReference type="PANTHER" id="PTHR30629">
    <property type="entry name" value="PROPHAGE INTEGRASE"/>
    <property type="match status" value="1"/>
</dbReference>
<dbReference type="GO" id="GO:0003677">
    <property type="term" value="F:DNA binding"/>
    <property type="evidence" value="ECO:0007669"/>
    <property type="project" value="InterPro"/>
</dbReference>
<dbReference type="RefSeq" id="WP_013320427.1">
    <property type="nucleotide sequence ID" value="NC_014501.1"/>
</dbReference>
<feature type="domain" description="Tyr recombinase" evidence="4">
    <location>
        <begin position="197"/>
        <end position="402"/>
    </location>
</feature>
<dbReference type="InterPro" id="IPR013762">
    <property type="entry name" value="Integrase-like_cat_sf"/>
</dbReference>
<evidence type="ECO:0000313" key="6">
    <source>
        <dbReference type="Proteomes" id="UP000008206"/>
    </source>
</evidence>
<comment type="similarity">
    <text evidence="1">Belongs to the 'phage' integrase family.</text>
</comment>
<keyword evidence="3" id="KW-0233">DNA recombination</keyword>
<evidence type="ECO:0000259" key="4">
    <source>
        <dbReference type="PROSITE" id="PS51898"/>
    </source>
</evidence>
<dbReference type="OrthoDB" id="530235at2"/>
<dbReference type="SUPFAM" id="SSF56349">
    <property type="entry name" value="DNA breaking-rejoining enzymes"/>
    <property type="match status" value="1"/>
</dbReference>
<dbReference type="InterPro" id="IPR011010">
    <property type="entry name" value="DNA_brk_join_enz"/>
</dbReference>
<proteinExistence type="inferred from homology"/>
<organism evidence="5 6">
    <name type="scientific">Gloeothece verrucosa (strain PCC 7822)</name>
    <name type="common">Cyanothece sp. (strain PCC 7822)</name>
    <dbReference type="NCBI Taxonomy" id="497965"/>
    <lineage>
        <taxon>Bacteria</taxon>
        <taxon>Bacillati</taxon>
        <taxon>Cyanobacteriota</taxon>
        <taxon>Cyanophyceae</taxon>
        <taxon>Oscillatoriophycideae</taxon>
        <taxon>Chroococcales</taxon>
        <taxon>Aphanothecaceae</taxon>
        <taxon>Gloeothece</taxon>
        <taxon>Gloeothece verrucosa</taxon>
    </lineage>
</organism>
<dbReference type="Pfam" id="PF12167">
    <property type="entry name" value="Arm-DNA-bind_2"/>
    <property type="match status" value="1"/>
</dbReference>
<dbReference type="KEGG" id="cyj:Cyan7822_0270"/>
<dbReference type="Pfam" id="PF00589">
    <property type="entry name" value="Phage_integrase"/>
    <property type="match status" value="1"/>
</dbReference>
<dbReference type="PANTHER" id="PTHR30629:SF2">
    <property type="entry name" value="PROPHAGE INTEGRASE INTS-RELATED"/>
    <property type="match status" value="1"/>
</dbReference>
<dbReference type="GO" id="GO:0015074">
    <property type="term" value="P:DNA integration"/>
    <property type="evidence" value="ECO:0007669"/>
    <property type="project" value="UniProtKB-KW"/>
</dbReference>
<name>E0U538_GLOV7</name>
<dbReference type="HOGENOM" id="CLU_027562_8_0_3"/>
<dbReference type="PROSITE" id="PS51898">
    <property type="entry name" value="TYR_RECOMBINASE"/>
    <property type="match status" value="1"/>
</dbReference>
<dbReference type="STRING" id="497965.Cyan7822_0270"/>
<dbReference type="InterPro" id="IPR022000">
    <property type="entry name" value="Min27-like_integrase_DNA_bind"/>
</dbReference>